<protein>
    <submittedName>
        <fullName evidence="1">Uncharacterized protein</fullName>
    </submittedName>
</protein>
<keyword evidence="2" id="KW-1185">Reference proteome</keyword>
<dbReference type="Proteomes" id="UP000825935">
    <property type="component" value="Chromosome 12"/>
</dbReference>
<dbReference type="EMBL" id="CM035417">
    <property type="protein sequence ID" value="KAH7422652.1"/>
    <property type="molecule type" value="Genomic_DNA"/>
</dbReference>
<dbReference type="AlphaFoldDB" id="A0A8T2TJ40"/>
<name>A0A8T2TJ40_CERRI</name>
<accession>A0A8T2TJ40</accession>
<reference evidence="1" key="1">
    <citation type="submission" date="2021-08" db="EMBL/GenBank/DDBJ databases">
        <title>WGS assembly of Ceratopteris richardii.</title>
        <authorList>
            <person name="Marchant D.B."/>
            <person name="Chen G."/>
            <person name="Jenkins J."/>
            <person name="Shu S."/>
            <person name="Leebens-Mack J."/>
            <person name="Grimwood J."/>
            <person name="Schmutz J."/>
            <person name="Soltis P."/>
            <person name="Soltis D."/>
            <person name="Chen Z.-H."/>
        </authorList>
    </citation>
    <scope>NUCLEOTIDE SEQUENCE</scope>
    <source>
        <strain evidence="1">Whitten #5841</strain>
        <tissue evidence="1">Leaf</tissue>
    </source>
</reference>
<organism evidence="1 2">
    <name type="scientific">Ceratopteris richardii</name>
    <name type="common">Triangle waterfern</name>
    <dbReference type="NCBI Taxonomy" id="49495"/>
    <lineage>
        <taxon>Eukaryota</taxon>
        <taxon>Viridiplantae</taxon>
        <taxon>Streptophyta</taxon>
        <taxon>Embryophyta</taxon>
        <taxon>Tracheophyta</taxon>
        <taxon>Polypodiopsida</taxon>
        <taxon>Polypodiidae</taxon>
        <taxon>Polypodiales</taxon>
        <taxon>Pteridineae</taxon>
        <taxon>Pteridaceae</taxon>
        <taxon>Parkerioideae</taxon>
        <taxon>Ceratopteris</taxon>
    </lineage>
</organism>
<evidence type="ECO:0000313" key="2">
    <source>
        <dbReference type="Proteomes" id="UP000825935"/>
    </source>
</evidence>
<sequence length="107" mass="11342">MICLRRSAAATPYSSGIPIRHTVESNSVTMSLSFLDDGVAGSSVCGTETMYGRSSLVTIARPRASVIHVDPIELPTAVYGLFASSSPAALFIRRSLDQVSPSFSSIF</sequence>
<comment type="caution">
    <text evidence="1">The sequence shown here is derived from an EMBL/GenBank/DDBJ whole genome shotgun (WGS) entry which is preliminary data.</text>
</comment>
<evidence type="ECO:0000313" key="1">
    <source>
        <dbReference type="EMBL" id="KAH7422652.1"/>
    </source>
</evidence>
<gene>
    <name evidence="1" type="ORF">KP509_12G018900</name>
</gene>
<proteinExistence type="predicted"/>